<gene>
    <name evidence="1" type="ORF">SCALOS_LOCUS10595</name>
</gene>
<accession>A0ACA9PCH7</accession>
<keyword evidence="2" id="KW-1185">Reference proteome</keyword>
<evidence type="ECO:0000313" key="2">
    <source>
        <dbReference type="Proteomes" id="UP000789860"/>
    </source>
</evidence>
<comment type="caution">
    <text evidence="1">The sequence shown here is derived from an EMBL/GenBank/DDBJ whole genome shotgun (WGS) entry which is preliminary data.</text>
</comment>
<feature type="non-terminal residue" evidence="1">
    <location>
        <position position="104"/>
    </location>
</feature>
<name>A0ACA9PCH7_9GLOM</name>
<feature type="non-terminal residue" evidence="1">
    <location>
        <position position="1"/>
    </location>
</feature>
<evidence type="ECO:0000313" key="1">
    <source>
        <dbReference type="EMBL" id="CAG8703855.1"/>
    </source>
</evidence>
<dbReference type="Proteomes" id="UP000789860">
    <property type="component" value="Unassembled WGS sequence"/>
</dbReference>
<sequence length="104" mass="12009">KARERTAEREKTDEYIDIERERYTTFSVSKSDQKDQDGDVDMFIKTQRDNFESKVVTPGQVITADTQYMRGHGTYLNEEESHISSVAGVVERVNKLITVRPLHS</sequence>
<protein>
    <submittedName>
        <fullName evidence="1">4680_t:CDS:1</fullName>
    </submittedName>
</protein>
<dbReference type="EMBL" id="CAJVPM010040634">
    <property type="protein sequence ID" value="CAG8703855.1"/>
    <property type="molecule type" value="Genomic_DNA"/>
</dbReference>
<organism evidence="1 2">
    <name type="scientific">Scutellospora calospora</name>
    <dbReference type="NCBI Taxonomy" id="85575"/>
    <lineage>
        <taxon>Eukaryota</taxon>
        <taxon>Fungi</taxon>
        <taxon>Fungi incertae sedis</taxon>
        <taxon>Mucoromycota</taxon>
        <taxon>Glomeromycotina</taxon>
        <taxon>Glomeromycetes</taxon>
        <taxon>Diversisporales</taxon>
        <taxon>Gigasporaceae</taxon>
        <taxon>Scutellospora</taxon>
    </lineage>
</organism>
<reference evidence="1" key="1">
    <citation type="submission" date="2021-06" db="EMBL/GenBank/DDBJ databases">
        <authorList>
            <person name="Kallberg Y."/>
            <person name="Tangrot J."/>
            <person name="Rosling A."/>
        </authorList>
    </citation>
    <scope>NUCLEOTIDE SEQUENCE</scope>
    <source>
        <strain evidence="1">AU212A</strain>
    </source>
</reference>
<proteinExistence type="predicted"/>